<evidence type="ECO:0000256" key="3">
    <source>
        <dbReference type="ARBA" id="ARBA00022448"/>
    </source>
</evidence>
<evidence type="ECO:0000259" key="10">
    <source>
        <dbReference type="PROSITE" id="PS50850"/>
    </source>
</evidence>
<feature type="transmembrane region" description="Helical" evidence="9">
    <location>
        <begin position="107"/>
        <end position="126"/>
    </location>
</feature>
<reference evidence="11" key="1">
    <citation type="submission" date="2018-07" db="EMBL/GenBank/DDBJ databases">
        <authorList>
            <person name="Ashton P.M."/>
            <person name="Dallman T."/>
            <person name="Nair S."/>
            <person name="De Pinna E."/>
            <person name="Peters T."/>
            <person name="Grant K."/>
        </authorList>
    </citation>
    <scope>NUCLEOTIDE SEQUENCE</scope>
    <source>
        <strain evidence="11">245081</strain>
    </source>
</reference>
<evidence type="ECO:0000256" key="2">
    <source>
        <dbReference type="ARBA" id="ARBA00010992"/>
    </source>
</evidence>
<dbReference type="InterPro" id="IPR003663">
    <property type="entry name" value="Sugar/inositol_transpt"/>
</dbReference>
<keyword evidence="5" id="KW-0997">Cell inner membrane</keyword>
<dbReference type="AlphaFoldDB" id="A0A5V0BBX9"/>
<evidence type="ECO:0000256" key="5">
    <source>
        <dbReference type="ARBA" id="ARBA00022519"/>
    </source>
</evidence>
<keyword evidence="7 9" id="KW-1133">Transmembrane helix</keyword>
<evidence type="ECO:0000256" key="1">
    <source>
        <dbReference type="ARBA" id="ARBA00004429"/>
    </source>
</evidence>
<evidence type="ECO:0000256" key="9">
    <source>
        <dbReference type="SAM" id="Phobius"/>
    </source>
</evidence>
<comment type="similarity">
    <text evidence="2">Belongs to the major facilitator superfamily. Sugar transporter (TC 2.A.1.1) family.</text>
</comment>
<evidence type="ECO:0000256" key="7">
    <source>
        <dbReference type="ARBA" id="ARBA00022989"/>
    </source>
</evidence>
<dbReference type="InterPro" id="IPR020846">
    <property type="entry name" value="MFS_dom"/>
</dbReference>
<keyword evidence="6 9" id="KW-0812">Transmembrane</keyword>
<comment type="subcellular location">
    <subcellularLocation>
        <location evidence="1">Cell inner membrane</location>
        <topology evidence="1">Multi-pass membrane protein</topology>
    </subcellularLocation>
</comment>
<sequence>MMAVNVRAPLFLIRPLMHDRLPATQSCTCETENMNKVNLRLASIASLGGLLFGYETAVISGAIKHLTAYFSLNSTEVCWAVSSALAGCMVKALPGGYIINALRRKKALIIAAVLILASAIGTALPPNFTTFWISRIIGGLGVGLASLTVPVYISES</sequence>
<keyword evidence="8 9" id="KW-0472">Membrane</keyword>
<keyword evidence="3" id="KW-0813">Transport</keyword>
<dbReference type="SUPFAM" id="SSF103473">
    <property type="entry name" value="MFS general substrate transporter"/>
    <property type="match status" value="1"/>
</dbReference>
<accession>A0A5V0BBX9</accession>
<dbReference type="InterPro" id="IPR005828">
    <property type="entry name" value="MFS_sugar_transport-like"/>
</dbReference>
<dbReference type="GO" id="GO:0005886">
    <property type="term" value="C:plasma membrane"/>
    <property type="evidence" value="ECO:0007669"/>
    <property type="project" value="UniProtKB-SubCell"/>
</dbReference>
<dbReference type="PRINTS" id="PR00171">
    <property type="entry name" value="SUGRTRNSPORT"/>
</dbReference>
<dbReference type="GO" id="GO:0022857">
    <property type="term" value="F:transmembrane transporter activity"/>
    <property type="evidence" value="ECO:0007669"/>
    <property type="project" value="InterPro"/>
</dbReference>
<dbReference type="PANTHER" id="PTHR48023:SF4">
    <property type="entry name" value="D-XYLOSE-PROTON SYMPORTER-LIKE 2"/>
    <property type="match status" value="1"/>
</dbReference>
<feature type="domain" description="Major facilitator superfamily (MFS) profile" evidence="10">
    <location>
        <begin position="41"/>
        <end position="156"/>
    </location>
</feature>
<dbReference type="PANTHER" id="PTHR48023">
    <property type="entry name" value="D-XYLOSE-PROTON SYMPORTER-LIKE 2"/>
    <property type="match status" value="1"/>
</dbReference>
<evidence type="ECO:0000313" key="11">
    <source>
        <dbReference type="EMBL" id="EBS5459935.1"/>
    </source>
</evidence>
<dbReference type="PROSITE" id="PS50850">
    <property type="entry name" value="MFS"/>
    <property type="match status" value="1"/>
</dbReference>
<proteinExistence type="inferred from homology"/>
<keyword evidence="4" id="KW-1003">Cell membrane</keyword>
<protein>
    <submittedName>
        <fullName evidence="11">MFS transporter</fullName>
    </submittedName>
</protein>
<comment type="caution">
    <text evidence="11">The sequence shown here is derived from an EMBL/GenBank/DDBJ whole genome shotgun (WGS) entry which is preliminary data.</text>
</comment>
<dbReference type="Gene3D" id="1.20.1250.20">
    <property type="entry name" value="MFS general substrate transporter like domains"/>
    <property type="match status" value="1"/>
</dbReference>
<feature type="transmembrane region" description="Helical" evidence="9">
    <location>
        <begin position="132"/>
        <end position="153"/>
    </location>
</feature>
<evidence type="ECO:0000256" key="6">
    <source>
        <dbReference type="ARBA" id="ARBA00022692"/>
    </source>
</evidence>
<dbReference type="Pfam" id="PF00083">
    <property type="entry name" value="Sugar_tr"/>
    <property type="match status" value="1"/>
</dbReference>
<dbReference type="InterPro" id="IPR050820">
    <property type="entry name" value="MFS_Sugar_Transporter"/>
</dbReference>
<organism evidence="11">
    <name type="scientific">Salmonella enteritidis</name>
    <dbReference type="NCBI Taxonomy" id="149539"/>
    <lineage>
        <taxon>Bacteria</taxon>
        <taxon>Pseudomonadati</taxon>
        <taxon>Pseudomonadota</taxon>
        <taxon>Gammaproteobacteria</taxon>
        <taxon>Enterobacterales</taxon>
        <taxon>Enterobacteriaceae</taxon>
        <taxon>Salmonella</taxon>
    </lineage>
</organism>
<evidence type="ECO:0000256" key="8">
    <source>
        <dbReference type="ARBA" id="ARBA00023136"/>
    </source>
</evidence>
<gene>
    <name evidence="11" type="ORF">DUU06_20035</name>
</gene>
<dbReference type="EMBL" id="AAGVVM010000047">
    <property type="protein sequence ID" value="EBS5459935.1"/>
    <property type="molecule type" value="Genomic_DNA"/>
</dbReference>
<name>A0A5V0BBX9_SALEN</name>
<dbReference type="InterPro" id="IPR036259">
    <property type="entry name" value="MFS_trans_sf"/>
</dbReference>
<evidence type="ECO:0000256" key="4">
    <source>
        <dbReference type="ARBA" id="ARBA00022475"/>
    </source>
</evidence>